<dbReference type="AlphaFoldDB" id="A0A8T2N909"/>
<comment type="caution">
    <text evidence="4">The sequence shown here is derived from an EMBL/GenBank/DDBJ whole genome shotgun (WGS) entry which is preliminary data.</text>
</comment>
<feature type="compositionally biased region" description="Polar residues" evidence="3">
    <location>
        <begin position="53"/>
        <end position="71"/>
    </location>
</feature>
<organism evidence="4 5">
    <name type="scientific">Albula glossodonta</name>
    <name type="common">roundjaw bonefish</name>
    <dbReference type="NCBI Taxonomy" id="121402"/>
    <lineage>
        <taxon>Eukaryota</taxon>
        <taxon>Metazoa</taxon>
        <taxon>Chordata</taxon>
        <taxon>Craniata</taxon>
        <taxon>Vertebrata</taxon>
        <taxon>Euteleostomi</taxon>
        <taxon>Actinopterygii</taxon>
        <taxon>Neopterygii</taxon>
        <taxon>Teleostei</taxon>
        <taxon>Albuliformes</taxon>
        <taxon>Albulidae</taxon>
        <taxon>Albula</taxon>
    </lineage>
</organism>
<gene>
    <name evidence="4" type="ORF">JZ751_002781</name>
</gene>
<accession>A0A8T2N909</accession>
<keyword evidence="5" id="KW-1185">Reference proteome</keyword>
<evidence type="ECO:0000313" key="5">
    <source>
        <dbReference type="Proteomes" id="UP000824540"/>
    </source>
</evidence>
<sequence length="92" mass="9531">MHESLPLHSGDSTLCVPAASLPAWDKHSGRSPQQPQSAAPAGSTFLCALPHSPGNQQRGKAVVSSSNTREQSPPPPELPVFTLLIAGEGPVD</sequence>
<name>A0A8T2N909_9TELE</name>
<keyword evidence="1" id="KW-0479">Metal-binding</keyword>
<dbReference type="Proteomes" id="UP000824540">
    <property type="component" value="Unassembled WGS sequence"/>
</dbReference>
<reference evidence="4" key="1">
    <citation type="thesis" date="2021" institute="BYU ScholarsArchive" country="Provo, UT, USA">
        <title>Applications of and Algorithms for Genome Assembly and Genomic Analyses with an Emphasis on Marine Teleosts.</title>
        <authorList>
            <person name="Pickett B.D."/>
        </authorList>
    </citation>
    <scope>NUCLEOTIDE SEQUENCE</scope>
    <source>
        <strain evidence="4">HI-2016</strain>
    </source>
</reference>
<evidence type="ECO:0000256" key="1">
    <source>
        <dbReference type="ARBA" id="ARBA00022723"/>
    </source>
</evidence>
<evidence type="ECO:0000256" key="3">
    <source>
        <dbReference type="SAM" id="MobiDB-lite"/>
    </source>
</evidence>
<evidence type="ECO:0000256" key="2">
    <source>
        <dbReference type="ARBA" id="ARBA00023008"/>
    </source>
</evidence>
<dbReference type="EMBL" id="JAFBMS010000102">
    <property type="protein sequence ID" value="KAG9336434.1"/>
    <property type="molecule type" value="Genomic_DNA"/>
</dbReference>
<feature type="region of interest" description="Disordered" evidence="3">
    <location>
        <begin position="22"/>
        <end position="80"/>
    </location>
</feature>
<proteinExistence type="predicted"/>
<keyword evidence="2" id="KW-0186">Copper</keyword>
<protein>
    <submittedName>
        <fullName evidence="4">Uncharacterized protein</fullName>
    </submittedName>
</protein>
<dbReference type="InterPro" id="IPR028871">
    <property type="entry name" value="BlueCu_1_BS"/>
</dbReference>
<dbReference type="PROSITE" id="PS00196">
    <property type="entry name" value="COPPER_BLUE"/>
    <property type="match status" value="1"/>
</dbReference>
<dbReference type="GO" id="GO:0046872">
    <property type="term" value="F:metal ion binding"/>
    <property type="evidence" value="ECO:0007669"/>
    <property type="project" value="UniProtKB-KW"/>
</dbReference>
<evidence type="ECO:0000313" key="4">
    <source>
        <dbReference type="EMBL" id="KAG9336434.1"/>
    </source>
</evidence>